<dbReference type="GO" id="GO:0005681">
    <property type="term" value="C:spliceosomal complex"/>
    <property type="evidence" value="ECO:0007669"/>
    <property type="project" value="TreeGrafter"/>
</dbReference>
<dbReference type="GO" id="GO:0000981">
    <property type="term" value="F:DNA-binding transcription factor activity, RNA polymerase II-specific"/>
    <property type="evidence" value="ECO:0007669"/>
    <property type="project" value="TreeGrafter"/>
</dbReference>
<evidence type="ECO:0000313" key="4">
    <source>
        <dbReference type="EMBL" id="PNF31166.1"/>
    </source>
</evidence>
<comment type="caution">
    <text evidence="4">The sequence shown here is derived from an EMBL/GenBank/DDBJ whole genome shotgun (WGS) entry which is preliminary data.</text>
</comment>
<dbReference type="InterPro" id="IPR047242">
    <property type="entry name" value="CDC5L/Cef1"/>
</dbReference>
<dbReference type="GO" id="GO:0000974">
    <property type="term" value="C:Prp19 complex"/>
    <property type="evidence" value="ECO:0007669"/>
    <property type="project" value="InterPro"/>
</dbReference>
<evidence type="ECO:0000256" key="1">
    <source>
        <dbReference type="ARBA" id="ARBA00023125"/>
    </source>
</evidence>
<dbReference type="GO" id="GO:0000977">
    <property type="term" value="F:RNA polymerase II transcription regulatory region sequence-specific DNA binding"/>
    <property type="evidence" value="ECO:0007669"/>
    <property type="project" value="TreeGrafter"/>
</dbReference>
<gene>
    <name evidence="4" type="ORF">B7P43_G15160</name>
</gene>
<dbReference type="OrthoDB" id="1410009at2759"/>
<protein>
    <recommendedName>
        <fullName evidence="3">Pre-mRNA splicing factor component Cdc5p/Cef1 C-terminal domain-containing protein</fullName>
    </recommendedName>
</protein>
<dbReference type="PANTHER" id="PTHR45885">
    <property type="entry name" value="CELL DIVISION CYCLE 5-LIKE PROTEIN"/>
    <property type="match status" value="1"/>
</dbReference>
<dbReference type="Pfam" id="PF11831">
    <property type="entry name" value="Myb_Cef"/>
    <property type="match status" value="1"/>
</dbReference>
<dbReference type="Proteomes" id="UP000235965">
    <property type="component" value="Unassembled WGS sequence"/>
</dbReference>
<evidence type="ECO:0000313" key="5">
    <source>
        <dbReference type="Proteomes" id="UP000235965"/>
    </source>
</evidence>
<keyword evidence="1" id="KW-0238">DNA-binding</keyword>
<evidence type="ECO:0000259" key="3">
    <source>
        <dbReference type="Pfam" id="PF11831"/>
    </source>
</evidence>
<evidence type="ECO:0000256" key="2">
    <source>
        <dbReference type="ARBA" id="ARBA00023242"/>
    </source>
</evidence>
<keyword evidence="5" id="KW-1185">Reference proteome</keyword>
<feature type="domain" description="Pre-mRNA splicing factor component Cdc5p/Cef1 C-terminal" evidence="3">
    <location>
        <begin position="10"/>
        <end position="260"/>
    </location>
</feature>
<keyword evidence="2" id="KW-0539">Nucleus</keyword>
<dbReference type="InParanoid" id="A0A2J7QRG9"/>
<dbReference type="GO" id="GO:0000398">
    <property type="term" value="P:mRNA splicing, via spliceosome"/>
    <property type="evidence" value="ECO:0007669"/>
    <property type="project" value="InterPro"/>
</dbReference>
<dbReference type="STRING" id="105785.A0A2J7QRG9"/>
<dbReference type="InterPro" id="IPR021786">
    <property type="entry name" value="Cdc5p/Cef1_C"/>
</dbReference>
<dbReference type="PANTHER" id="PTHR45885:SF1">
    <property type="entry name" value="CELL DIVISION CYCLE 5-LIKE PROTEIN"/>
    <property type="match status" value="1"/>
</dbReference>
<dbReference type="EMBL" id="NEVH01011897">
    <property type="protein sequence ID" value="PNF31166.1"/>
    <property type="molecule type" value="Genomic_DNA"/>
</dbReference>
<accession>A0A2J7QRG9</accession>
<sequence length="369" mass="41876">MTPQWEIVTTPNTVLATPFRSQRSDALHAPAGGGFHTPNLDGNSGAVAPTPIHHKLSINSEEGVVVGHTPQTMHSYQRQLKEQLLSGLNSLPAPRNDYEIVVPDSEEEIEAPVDTANSVDDQADVDTRYLAELKAKRELEMQSRSQPVQRDLLRPMEVTMTVLRPPHADTPLTELHKAEKLIKREMITMLHYDAVYSPPVIPAETKKRGQVRSQAQHLAYLEQHPYETYSQDQLAQAHAVLQREMKVVKQSMGHEDLSLESYTQVWEECLAHILFLTSQNRYTHASVASKKDRIESQEKCMEQNRGHMTREAKRAAKIEKKLKILTGGFQSRAQVLIKQRHDLYEQTEQAQLELPTFNFLQCQEMAAIP</sequence>
<proteinExistence type="predicted"/>
<dbReference type="AlphaFoldDB" id="A0A2J7QRG9"/>
<reference evidence="4 5" key="1">
    <citation type="submission" date="2017-12" db="EMBL/GenBank/DDBJ databases">
        <title>Hemimetabolous genomes reveal molecular basis of termite eusociality.</title>
        <authorList>
            <person name="Harrison M.C."/>
            <person name="Jongepier E."/>
            <person name="Robertson H.M."/>
            <person name="Arning N."/>
            <person name="Bitard-Feildel T."/>
            <person name="Chao H."/>
            <person name="Childers C.P."/>
            <person name="Dinh H."/>
            <person name="Doddapaneni H."/>
            <person name="Dugan S."/>
            <person name="Gowin J."/>
            <person name="Greiner C."/>
            <person name="Han Y."/>
            <person name="Hu H."/>
            <person name="Hughes D.S.T."/>
            <person name="Huylmans A.-K."/>
            <person name="Kemena C."/>
            <person name="Kremer L.P.M."/>
            <person name="Lee S.L."/>
            <person name="Lopez-Ezquerra A."/>
            <person name="Mallet L."/>
            <person name="Monroy-Kuhn J.M."/>
            <person name="Moser A."/>
            <person name="Murali S.C."/>
            <person name="Muzny D.M."/>
            <person name="Otani S."/>
            <person name="Piulachs M.-D."/>
            <person name="Poelchau M."/>
            <person name="Qu J."/>
            <person name="Schaub F."/>
            <person name="Wada-Katsumata A."/>
            <person name="Worley K.C."/>
            <person name="Xie Q."/>
            <person name="Ylla G."/>
            <person name="Poulsen M."/>
            <person name="Gibbs R.A."/>
            <person name="Schal C."/>
            <person name="Richards S."/>
            <person name="Belles X."/>
            <person name="Korb J."/>
            <person name="Bornberg-Bauer E."/>
        </authorList>
    </citation>
    <scope>NUCLEOTIDE SEQUENCE [LARGE SCALE GENOMIC DNA]</scope>
    <source>
        <tissue evidence="4">Whole body</tissue>
    </source>
</reference>
<name>A0A2J7QRG9_9NEOP</name>
<organism evidence="4 5">
    <name type="scientific">Cryptotermes secundus</name>
    <dbReference type="NCBI Taxonomy" id="105785"/>
    <lineage>
        <taxon>Eukaryota</taxon>
        <taxon>Metazoa</taxon>
        <taxon>Ecdysozoa</taxon>
        <taxon>Arthropoda</taxon>
        <taxon>Hexapoda</taxon>
        <taxon>Insecta</taxon>
        <taxon>Pterygota</taxon>
        <taxon>Neoptera</taxon>
        <taxon>Polyneoptera</taxon>
        <taxon>Dictyoptera</taxon>
        <taxon>Blattodea</taxon>
        <taxon>Blattoidea</taxon>
        <taxon>Termitoidae</taxon>
        <taxon>Kalotermitidae</taxon>
        <taxon>Cryptotermitinae</taxon>
        <taxon>Cryptotermes</taxon>
    </lineage>
</organism>